<name>A0ABX0GBT5_9RHOB</name>
<sequence>MITNVKSSIIYAWNFVFDHNVSPLRHIPDVSVRHYVLQVLGLMWAVSFSVAIGSYTFLAASILGHSVLIAAAAVTVATFTVAAKRPKLFMRGAGRRSDGEHD</sequence>
<reference evidence="2 3" key="1">
    <citation type="journal article" date="2022" name="Microorganisms">
        <title>Genome Sequence and Characterization of a Xanthorhodopsin-Containing, Aerobic Anoxygenic Phototrophic Rhodobacter Species, Isolated from Mesophilic Conditions at Yellowstone National Park.</title>
        <authorList>
            <person name="Kyndt J.A."/>
            <person name="Robertson S."/>
            <person name="Shoffstall I.B."/>
            <person name="Ramaley R.F."/>
            <person name="Meyer T.E."/>
        </authorList>
    </citation>
    <scope>NUCLEOTIDE SEQUENCE [LARGE SCALE GENOMIC DNA]</scope>
    <source>
        <strain evidence="2 3">M37P</strain>
    </source>
</reference>
<evidence type="ECO:0000256" key="1">
    <source>
        <dbReference type="SAM" id="Phobius"/>
    </source>
</evidence>
<keyword evidence="3" id="KW-1185">Reference proteome</keyword>
<keyword evidence="1" id="KW-1133">Transmembrane helix</keyword>
<gene>
    <name evidence="2" type="ORF">G8O29_16715</name>
</gene>
<keyword evidence="1" id="KW-0812">Transmembrane</keyword>
<feature type="transmembrane region" description="Helical" evidence="1">
    <location>
        <begin position="62"/>
        <end position="83"/>
    </location>
</feature>
<dbReference type="EMBL" id="JAANHS010000021">
    <property type="protein sequence ID" value="NHB78359.1"/>
    <property type="molecule type" value="Genomic_DNA"/>
</dbReference>
<proteinExistence type="predicted"/>
<comment type="caution">
    <text evidence="2">The sequence shown here is derived from an EMBL/GenBank/DDBJ whole genome shotgun (WGS) entry which is preliminary data.</text>
</comment>
<feature type="transmembrane region" description="Helical" evidence="1">
    <location>
        <begin position="35"/>
        <end position="56"/>
    </location>
</feature>
<evidence type="ECO:0000313" key="3">
    <source>
        <dbReference type="Proteomes" id="UP001515660"/>
    </source>
</evidence>
<organism evidence="2 3">
    <name type="scientific">Rhodobacter calidifons</name>
    <dbReference type="NCBI Taxonomy" id="2715277"/>
    <lineage>
        <taxon>Bacteria</taxon>
        <taxon>Pseudomonadati</taxon>
        <taxon>Pseudomonadota</taxon>
        <taxon>Alphaproteobacteria</taxon>
        <taxon>Rhodobacterales</taxon>
        <taxon>Rhodobacter group</taxon>
        <taxon>Rhodobacter</taxon>
    </lineage>
</organism>
<protein>
    <recommendedName>
        <fullName evidence="4">Transmembrane protein</fullName>
    </recommendedName>
</protein>
<evidence type="ECO:0008006" key="4">
    <source>
        <dbReference type="Google" id="ProtNLM"/>
    </source>
</evidence>
<accession>A0ABX0GBT5</accession>
<dbReference type="RefSeq" id="WP_166404362.1">
    <property type="nucleotide sequence ID" value="NZ_JAANHS010000021.1"/>
</dbReference>
<keyword evidence="1" id="KW-0472">Membrane</keyword>
<evidence type="ECO:0000313" key="2">
    <source>
        <dbReference type="EMBL" id="NHB78359.1"/>
    </source>
</evidence>
<dbReference type="Proteomes" id="UP001515660">
    <property type="component" value="Unassembled WGS sequence"/>
</dbReference>